<comment type="similarity">
    <text evidence="1">Belongs to the ArsC family.</text>
</comment>
<dbReference type="HOGENOM" id="CLU_116644_0_1_11"/>
<keyword evidence="3" id="KW-1185">Reference proteome</keyword>
<dbReference type="Pfam" id="PF03960">
    <property type="entry name" value="ArsC"/>
    <property type="match status" value="1"/>
</dbReference>
<evidence type="ECO:0000313" key="3">
    <source>
        <dbReference type="Proteomes" id="UP000003111"/>
    </source>
</evidence>
<dbReference type="STRING" id="585531.HMPREF0063_12350"/>
<reference evidence="2" key="1">
    <citation type="submission" date="2010-08" db="EMBL/GenBank/DDBJ databases">
        <authorList>
            <person name="Muzny D."/>
            <person name="Qin X."/>
            <person name="Buhay C."/>
            <person name="Dugan-Rocha S."/>
            <person name="Ding Y."/>
            <person name="Chen G."/>
            <person name="Hawes A."/>
            <person name="Holder M."/>
            <person name="Jhangiani S."/>
            <person name="Johnson A."/>
            <person name="Khan Z."/>
            <person name="Li Z."/>
            <person name="Liu W."/>
            <person name="Liu X."/>
            <person name="Perez L."/>
            <person name="Shen H."/>
            <person name="Wang Q."/>
            <person name="Watt J."/>
            <person name="Xi L."/>
            <person name="Xin Y."/>
            <person name="Zhou J."/>
            <person name="Deng J."/>
            <person name="Jiang H."/>
            <person name="Liu Y."/>
            <person name="Qu J."/>
            <person name="Song X.-Z."/>
            <person name="Zhang L."/>
            <person name="Villasana D."/>
            <person name="Johnson A."/>
            <person name="Liu J."/>
            <person name="Liyanage D."/>
            <person name="Lorensuhewa L."/>
            <person name="Robinson T."/>
            <person name="Song A."/>
            <person name="Song B.-B."/>
            <person name="Dinh H."/>
            <person name="Thornton R."/>
            <person name="Coyle M."/>
            <person name="Francisco L."/>
            <person name="Jackson L."/>
            <person name="Javaid M."/>
            <person name="Korchina V."/>
            <person name="Kovar C."/>
            <person name="Mata R."/>
            <person name="Mathew T."/>
            <person name="Ngo R."/>
            <person name="Nguyen L."/>
            <person name="Nguyen N."/>
            <person name="Okwuonu G."/>
            <person name="Ongeri F."/>
            <person name="Pham C."/>
            <person name="Simmons D."/>
            <person name="Wilczek-Boney K."/>
            <person name="Hale W."/>
            <person name="Jakkamsetti A."/>
            <person name="Pham P."/>
            <person name="Ruth R."/>
            <person name="San Lucas F."/>
            <person name="Warren J."/>
            <person name="Zhang J."/>
            <person name="Zhao Z."/>
            <person name="Zhou C."/>
            <person name="Zhu D."/>
            <person name="Lee S."/>
            <person name="Bess C."/>
            <person name="Blankenburg K."/>
            <person name="Forbes L."/>
            <person name="Fu Q."/>
            <person name="Gubbala S."/>
            <person name="Hirani K."/>
            <person name="Jayaseelan J.C."/>
            <person name="Lara F."/>
            <person name="Munidasa M."/>
            <person name="Palculict T."/>
            <person name="Patil S."/>
            <person name="Pu L.-L."/>
            <person name="Saada N."/>
            <person name="Tang L."/>
            <person name="Weissenberger G."/>
            <person name="Zhu Y."/>
            <person name="Hemphill L."/>
            <person name="Shang Y."/>
            <person name="Youmans B."/>
            <person name="Ayvaz T."/>
            <person name="Ross M."/>
            <person name="Santibanez J."/>
            <person name="Aqrawi P."/>
            <person name="Gross S."/>
            <person name="Joshi V."/>
            <person name="Fowler G."/>
            <person name="Nazareth L."/>
            <person name="Reid J."/>
            <person name="Worley K."/>
            <person name="Petrosino J."/>
            <person name="Highlander S."/>
            <person name="Gibbs R."/>
        </authorList>
    </citation>
    <scope>NUCLEOTIDE SEQUENCE [LARGE SCALE GENOMIC DNA]</scope>
    <source>
        <strain evidence="2">DSM 15272</strain>
    </source>
</reference>
<organism evidence="2 3">
    <name type="scientific">Aeromicrobium marinum DSM 15272</name>
    <dbReference type="NCBI Taxonomy" id="585531"/>
    <lineage>
        <taxon>Bacteria</taxon>
        <taxon>Bacillati</taxon>
        <taxon>Actinomycetota</taxon>
        <taxon>Actinomycetes</taxon>
        <taxon>Propionibacteriales</taxon>
        <taxon>Nocardioidaceae</taxon>
        <taxon>Aeromicrobium</taxon>
    </lineage>
</organism>
<dbReference type="InterPro" id="IPR036249">
    <property type="entry name" value="Thioredoxin-like_sf"/>
</dbReference>
<dbReference type="InterPro" id="IPR006660">
    <property type="entry name" value="Arsenate_reductase-like"/>
</dbReference>
<dbReference type="Gene3D" id="3.40.30.10">
    <property type="entry name" value="Glutaredoxin"/>
    <property type="match status" value="1"/>
</dbReference>
<dbReference type="OrthoDB" id="9790554at2"/>
<comment type="caution">
    <text evidence="2">The sequence shown here is derived from an EMBL/GenBank/DDBJ whole genome shotgun (WGS) entry which is preliminary data.</text>
</comment>
<dbReference type="PANTHER" id="PTHR30041:SF4">
    <property type="entry name" value="ARSENATE REDUCTASE"/>
    <property type="match status" value="1"/>
</dbReference>
<dbReference type="Proteomes" id="UP000003111">
    <property type="component" value="Unassembled WGS sequence"/>
</dbReference>
<dbReference type="PANTHER" id="PTHR30041">
    <property type="entry name" value="ARSENATE REDUCTASE"/>
    <property type="match status" value="1"/>
</dbReference>
<dbReference type="RefSeq" id="WP_007077442.1">
    <property type="nucleotide sequence ID" value="NZ_CM001024.1"/>
</dbReference>
<sequence length="118" mass="12884">MADVTIFHHTGCSTSRHAVEAAAAAGTDVEVAPYLKTPLDRDQLLALLAKLEDEPAALVRKDSFFRDQGLVAEDFVSPEEVADLLVQHPRLMERPVLVRGDRAIIGRPKDRVAPFLAG</sequence>
<proteinExistence type="inferred from homology"/>
<name>E2SD38_9ACTN</name>
<protein>
    <submittedName>
        <fullName evidence="2">Arsenate reductase</fullName>
    </submittedName>
</protein>
<evidence type="ECO:0000313" key="2">
    <source>
        <dbReference type="EMBL" id="EFQ83141.1"/>
    </source>
</evidence>
<dbReference type="SUPFAM" id="SSF52833">
    <property type="entry name" value="Thioredoxin-like"/>
    <property type="match status" value="1"/>
</dbReference>
<dbReference type="AlphaFoldDB" id="E2SD38"/>
<evidence type="ECO:0000256" key="1">
    <source>
        <dbReference type="PROSITE-ProRule" id="PRU01282"/>
    </source>
</evidence>
<dbReference type="eggNOG" id="COG1393">
    <property type="taxonomic scope" value="Bacteria"/>
</dbReference>
<dbReference type="EMBL" id="ACLF03000006">
    <property type="protein sequence ID" value="EFQ83141.1"/>
    <property type="molecule type" value="Genomic_DNA"/>
</dbReference>
<dbReference type="PROSITE" id="PS51353">
    <property type="entry name" value="ARSC"/>
    <property type="match status" value="1"/>
</dbReference>
<accession>E2SD38</accession>
<gene>
    <name evidence="2" type="ORF">HMPREF0063_12350</name>
</gene>